<dbReference type="InterPro" id="IPR012788">
    <property type="entry name" value="Decarb_PcaC"/>
</dbReference>
<dbReference type="Pfam" id="PF12697">
    <property type="entry name" value="Abhydrolase_6"/>
    <property type="match status" value="1"/>
</dbReference>
<dbReference type="PANTHER" id="PTHR33570">
    <property type="entry name" value="4-CARBOXYMUCONOLACTONE DECARBOXYLASE FAMILY PROTEIN"/>
    <property type="match status" value="1"/>
</dbReference>
<dbReference type="NCBIfam" id="TIGR02427">
    <property type="entry name" value="protocat_pcaD"/>
    <property type="match status" value="1"/>
</dbReference>
<dbReference type="PANTHER" id="PTHR33570:SF2">
    <property type="entry name" value="CARBOXYMUCONOLACTONE DECARBOXYLASE-LIKE DOMAIN-CONTAINING PROTEIN"/>
    <property type="match status" value="1"/>
</dbReference>
<proteinExistence type="predicted"/>
<keyword evidence="4" id="KW-1185">Reference proteome</keyword>
<evidence type="ECO:0000313" key="4">
    <source>
        <dbReference type="Proteomes" id="UP000199598"/>
    </source>
</evidence>
<name>A0A1I4EJ70_9HYPH</name>
<evidence type="ECO:0000259" key="1">
    <source>
        <dbReference type="Pfam" id="PF02627"/>
    </source>
</evidence>
<sequence length="399" mass="43671">MHFIELNSTTLHFSKTNSESAAPALVLINSLGTDFRIWDEFLIHLGHQGVVLTYDKRGHGLSGVGNERYSIDLHMRDLAALMDSQSIKNAVICGVSVGGMIAMALQAARPDLVSGLILCDTAPRIGDAQTWQERINAIETNGMEGIADAVMSRWFSAGFQADLPEAVAGYCNLLCRTPLDGYIGTCAAIRDADLTCQAAQIDVPVLCVAGEDDQSTPPELVEEMANLIPNAKYERVGNCGHLPSLEQPEYLAHLVRQAISRWPNRIDQRELRQSEIYKQGMQTRRRVLGDTHVNAAEVQKNSFDAPFQELITEAAWGHVWSRHNWTLRERSIVTIALLAALGHLDEVAMHVRAARNTGATREDISEALLHTAIYAGVPAANSAIKVVKNVFAQLDASGE</sequence>
<dbReference type="InterPro" id="IPR052512">
    <property type="entry name" value="4CMD/NDH-1_regulator"/>
</dbReference>
<dbReference type="InterPro" id="IPR003779">
    <property type="entry name" value="CMD-like"/>
</dbReference>
<protein>
    <submittedName>
        <fullName evidence="3">3-oxoadipate enol-lactonase / 4-carboxymuconolactone decarboxylase</fullName>
    </submittedName>
</protein>
<dbReference type="InterPro" id="IPR029058">
    <property type="entry name" value="AB_hydrolase_fold"/>
</dbReference>
<dbReference type="InterPro" id="IPR000073">
    <property type="entry name" value="AB_hydrolase_1"/>
</dbReference>
<dbReference type="InterPro" id="IPR026968">
    <property type="entry name" value="PcaD/CatD"/>
</dbReference>
<dbReference type="SUPFAM" id="SSF53474">
    <property type="entry name" value="alpha/beta-Hydrolases"/>
    <property type="match status" value="1"/>
</dbReference>
<dbReference type="Gene3D" id="3.40.50.1820">
    <property type="entry name" value="alpha/beta hydrolase"/>
    <property type="match status" value="1"/>
</dbReference>
<comment type="caution">
    <text evidence="3">The sequence shown here is derived from an EMBL/GenBank/DDBJ whole genome shotgun (WGS) entry which is preliminary data.</text>
</comment>
<organism evidence="3 4">
    <name type="scientific">Pseudovibrio ascidiaceicola</name>
    <dbReference type="NCBI Taxonomy" id="285279"/>
    <lineage>
        <taxon>Bacteria</taxon>
        <taxon>Pseudomonadati</taxon>
        <taxon>Pseudomonadota</taxon>
        <taxon>Alphaproteobacteria</taxon>
        <taxon>Hyphomicrobiales</taxon>
        <taxon>Stappiaceae</taxon>
        <taxon>Pseudovibrio</taxon>
    </lineage>
</organism>
<dbReference type="RefSeq" id="WP_093523258.1">
    <property type="nucleotide sequence ID" value="NZ_FOSK01000015.1"/>
</dbReference>
<dbReference type="InterPro" id="IPR029032">
    <property type="entry name" value="AhpD-like"/>
</dbReference>
<accession>A0A1I4EJ70</accession>
<dbReference type="SUPFAM" id="SSF69118">
    <property type="entry name" value="AhpD-like"/>
    <property type="match status" value="1"/>
</dbReference>
<dbReference type="Proteomes" id="UP000199598">
    <property type="component" value="Unassembled WGS sequence"/>
</dbReference>
<evidence type="ECO:0000259" key="2">
    <source>
        <dbReference type="Pfam" id="PF12697"/>
    </source>
</evidence>
<reference evidence="3 4" key="1">
    <citation type="submission" date="2016-10" db="EMBL/GenBank/DDBJ databases">
        <authorList>
            <person name="Varghese N."/>
            <person name="Submissions S."/>
        </authorList>
    </citation>
    <scope>NUCLEOTIDE SEQUENCE [LARGE SCALE GENOMIC DNA]</scope>
    <source>
        <strain evidence="3 4">DSM 16392</strain>
    </source>
</reference>
<gene>
    <name evidence="3" type="ORF">SAMN04488518_11513</name>
</gene>
<evidence type="ECO:0000313" key="3">
    <source>
        <dbReference type="EMBL" id="SFL04181.1"/>
    </source>
</evidence>
<dbReference type="EMBL" id="FOSK01000015">
    <property type="protein sequence ID" value="SFL04181.1"/>
    <property type="molecule type" value="Genomic_DNA"/>
</dbReference>
<feature type="domain" description="AB hydrolase-1" evidence="2">
    <location>
        <begin position="25"/>
        <end position="252"/>
    </location>
</feature>
<dbReference type="NCBIfam" id="TIGR02425">
    <property type="entry name" value="decarb_PcaC"/>
    <property type="match status" value="1"/>
</dbReference>
<feature type="domain" description="Carboxymuconolactone decarboxylase-like" evidence="1">
    <location>
        <begin position="306"/>
        <end position="388"/>
    </location>
</feature>
<dbReference type="Gene3D" id="1.20.1290.10">
    <property type="entry name" value="AhpD-like"/>
    <property type="match status" value="1"/>
</dbReference>
<dbReference type="Pfam" id="PF02627">
    <property type="entry name" value="CMD"/>
    <property type="match status" value="1"/>
</dbReference>